<accession>A0A8H4W2P4</accession>
<name>A0A8H4W2P4_9HELO</name>
<feature type="compositionally biased region" description="Polar residues" evidence="2">
    <location>
        <begin position="84"/>
        <end position="96"/>
    </location>
</feature>
<keyword evidence="1" id="KW-0175">Coiled coil</keyword>
<feature type="region of interest" description="Disordered" evidence="2">
    <location>
        <begin position="1"/>
        <end position="124"/>
    </location>
</feature>
<evidence type="ECO:0000256" key="2">
    <source>
        <dbReference type="SAM" id="MobiDB-lite"/>
    </source>
</evidence>
<organism evidence="3 4">
    <name type="scientific">Cudoniella acicularis</name>
    <dbReference type="NCBI Taxonomy" id="354080"/>
    <lineage>
        <taxon>Eukaryota</taxon>
        <taxon>Fungi</taxon>
        <taxon>Dikarya</taxon>
        <taxon>Ascomycota</taxon>
        <taxon>Pezizomycotina</taxon>
        <taxon>Leotiomycetes</taxon>
        <taxon>Helotiales</taxon>
        <taxon>Tricladiaceae</taxon>
        <taxon>Cudoniella</taxon>
    </lineage>
</organism>
<proteinExistence type="predicted"/>
<dbReference type="AlphaFoldDB" id="A0A8H4W2P4"/>
<feature type="coiled-coil region" evidence="1">
    <location>
        <begin position="306"/>
        <end position="359"/>
    </location>
</feature>
<keyword evidence="4" id="KW-1185">Reference proteome</keyword>
<dbReference type="EMBL" id="JAAMPI010000395">
    <property type="protein sequence ID" value="KAF4631948.1"/>
    <property type="molecule type" value="Genomic_DNA"/>
</dbReference>
<dbReference type="OrthoDB" id="3545916at2759"/>
<sequence>MGFWSRDSSKDPSAKKVSKSKNNRDSKQLGQITLSGSDRAGHSFDTKTSTRPHQPQGVEDIHPNQYRNNDGEDIDSFSARASEPLSQASGTRSNVNRELPPEILDQDWDEDSRPRNEAPRPPLKTLRKAYADFASQRSFREQCGPVVYYVQELESDYEQYRHAQQAADDTLQMFCSRIVSLIENLQPTESHGLRRQNPSWILDFMLKGYESTWRNQGKLADMVQAGQNREETLQTHLDDANASLYNLGQNLEEQKRLKGQMEIEHERLMNAKQMKYEAALRKHEAEAAAALKTEQDKHVIETSQLNASWQSRKDRLDENIRRLQISLIAPMDDFQLLADDKAQNRLEDLRAAVRTLARTATEGMDSERLGDVFGQSEFVRFGKKTGRKYILESLLWSIVARGLFSNPFTVFGELGKHFTLTWTRLYEATGNLESLGFSWPNPTRLSENWRYATSEALRKGLMQPNPDKYIVESHSNQLSEVTQTLMDTISKVTTKSKTNEIEAVVSRASALAIDLSIQRSRMQLYAPPPDEVLPARGQDTYEILNAEADVGGGKVQFAVMPGLKKTGDAKGGFLETTTVLRPAAVYLRTW</sequence>
<evidence type="ECO:0000313" key="4">
    <source>
        <dbReference type="Proteomes" id="UP000566819"/>
    </source>
</evidence>
<reference evidence="3 4" key="1">
    <citation type="submission" date="2020-03" db="EMBL/GenBank/DDBJ databases">
        <title>Draft Genome Sequence of Cudoniella acicularis.</title>
        <authorList>
            <person name="Buettner E."/>
            <person name="Kellner H."/>
        </authorList>
    </citation>
    <scope>NUCLEOTIDE SEQUENCE [LARGE SCALE GENOMIC DNA]</scope>
    <source>
        <strain evidence="3 4">DSM 108380</strain>
    </source>
</reference>
<comment type="caution">
    <text evidence="3">The sequence shown here is derived from an EMBL/GenBank/DDBJ whole genome shotgun (WGS) entry which is preliminary data.</text>
</comment>
<dbReference type="Proteomes" id="UP000566819">
    <property type="component" value="Unassembled WGS sequence"/>
</dbReference>
<evidence type="ECO:0000313" key="3">
    <source>
        <dbReference type="EMBL" id="KAF4631948.1"/>
    </source>
</evidence>
<protein>
    <submittedName>
        <fullName evidence="3">Uncharacterized protein</fullName>
    </submittedName>
</protein>
<gene>
    <name evidence="3" type="ORF">G7Y89_g6188</name>
</gene>
<evidence type="ECO:0000256" key="1">
    <source>
        <dbReference type="SAM" id="Coils"/>
    </source>
</evidence>